<evidence type="ECO:0000256" key="3">
    <source>
        <dbReference type="ARBA" id="ARBA00022448"/>
    </source>
</evidence>
<feature type="transmembrane region" description="Helical" evidence="8">
    <location>
        <begin position="32"/>
        <end position="52"/>
    </location>
</feature>
<dbReference type="EnsemblPlants" id="EMT25709">
    <property type="protein sequence ID" value="EMT25709"/>
    <property type="gene ID" value="F775_19690"/>
</dbReference>
<feature type="transmembrane region" description="Helical" evidence="8">
    <location>
        <begin position="6"/>
        <end position="23"/>
    </location>
</feature>
<dbReference type="InterPro" id="IPR004776">
    <property type="entry name" value="Mem_transp_PIN-like"/>
</dbReference>
<dbReference type="AlphaFoldDB" id="M8BUT8"/>
<keyword evidence="5 8" id="KW-1133">Transmembrane helix</keyword>
<dbReference type="InterPro" id="IPR051107">
    <property type="entry name" value="Auxin_Efflux_Carrier"/>
</dbReference>
<feature type="compositionally biased region" description="Basic and acidic residues" evidence="9">
    <location>
        <begin position="194"/>
        <end position="216"/>
    </location>
</feature>
<organism evidence="10">
    <name type="scientific">Aegilops tauschii</name>
    <name type="common">Tausch's goatgrass</name>
    <name type="synonym">Aegilops squarrosa</name>
    <dbReference type="NCBI Taxonomy" id="37682"/>
    <lineage>
        <taxon>Eukaryota</taxon>
        <taxon>Viridiplantae</taxon>
        <taxon>Streptophyta</taxon>
        <taxon>Embryophyta</taxon>
        <taxon>Tracheophyta</taxon>
        <taxon>Spermatophyta</taxon>
        <taxon>Magnoliopsida</taxon>
        <taxon>Liliopsida</taxon>
        <taxon>Poales</taxon>
        <taxon>Poaceae</taxon>
        <taxon>BOP clade</taxon>
        <taxon>Pooideae</taxon>
        <taxon>Triticodae</taxon>
        <taxon>Triticeae</taxon>
        <taxon>Triticinae</taxon>
        <taxon>Aegilops</taxon>
    </lineage>
</organism>
<evidence type="ECO:0000256" key="2">
    <source>
        <dbReference type="ARBA" id="ARBA00009177"/>
    </source>
</evidence>
<dbReference type="GO" id="GO:0005783">
    <property type="term" value="C:endoplasmic reticulum"/>
    <property type="evidence" value="ECO:0007669"/>
    <property type="project" value="TreeGrafter"/>
</dbReference>
<comment type="function">
    <text evidence="8">May act as a component of the auxin efflux carrier.</text>
</comment>
<keyword evidence="4 8" id="KW-0812">Transmembrane</keyword>
<reference evidence="10" key="1">
    <citation type="submission" date="2015-06" db="UniProtKB">
        <authorList>
            <consortium name="EnsemblPlants"/>
        </authorList>
    </citation>
    <scope>IDENTIFICATION</scope>
</reference>
<evidence type="ECO:0000256" key="6">
    <source>
        <dbReference type="ARBA" id="ARBA00023136"/>
    </source>
</evidence>
<proteinExistence type="inferred from homology"/>
<dbReference type="Pfam" id="PF03547">
    <property type="entry name" value="Mem_trans"/>
    <property type="match status" value="1"/>
</dbReference>
<comment type="similarity">
    <text evidence="2 8">Belongs to the auxin efflux carrier (TC 2.A.69.1) family.</text>
</comment>
<dbReference type="GO" id="GO:0009734">
    <property type="term" value="P:auxin-activated signaling pathway"/>
    <property type="evidence" value="ECO:0007669"/>
    <property type="project" value="UniProtKB-UniRule"/>
</dbReference>
<dbReference type="PANTHER" id="PTHR31752:SF16">
    <property type="entry name" value="AUXIN EFFLUX CARRIER COMPONENT 3B-RELATED"/>
    <property type="match status" value="1"/>
</dbReference>
<keyword evidence="3 8" id="KW-0813">Transport</keyword>
<evidence type="ECO:0000313" key="10">
    <source>
        <dbReference type="EnsemblPlants" id="EMT25709"/>
    </source>
</evidence>
<evidence type="ECO:0000256" key="8">
    <source>
        <dbReference type="RuleBase" id="RU362108"/>
    </source>
</evidence>
<comment type="subcellular location">
    <subcellularLocation>
        <location evidence="1 8">Membrane</location>
        <topology evidence="1 8">Multi-pass membrane protein</topology>
    </subcellularLocation>
</comment>
<dbReference type="NCBIfam" id="TIGR00946">
    <property type="entry name" value="2a69"/>
    <property type="match status" value="1"/>
</dbReference>
<evidence type="ECO:0000256" key="5">
    <source>
        <dbReference type="ARBA" id="ARBA00022989"/>
    </source>
</evidence>
<feature type="transmembrane region" description="Helical" evidence="8">
    <location>
        <begin position="304"/>
        <end position="326"/>
    </location>
</feature>
<dbReference type="GO" id="GO:0009926">
    <property type="term" value="P:auxin polar transport"/>
    <property type="evidence" value="ECO:0007669"/>
    <property type="project" value="TreeGrafter"/>
</dbReference>
<evidence type="ECO:0000256" key="7">
    <source>
        <dbReference type="ARBA" id="ARBA00023294"/>
    </source>
</evidence>
<evidence type="ECO:0000256" key="1">
    <source>
        <dbReference type="ARBA" id="ARBA00004141"/>
    </source>
</evidence>
<sequence length="387" mass="41551">MVPLYVAMILAYGSVRWWGVITADQCAGINRFVAVFAVPLLSFKVISGSNLYAMDLRFAAADTLQKLLVLASLAVWSRLPVPFAGLDWSITVFSSATMPNTLIMGIPLLVAMYGRHAGDLMVQIVVLQCIIWCTLLLFLFEFRAARLLISGRFPAAAVADKNSNVNFVAANRPGATGGERVKSGAAAQESLERLEAGTEATGKEQEQDETKKDGGEVGKPPASVMLRLILTMVWRRLIRNPNTYASVVGLVWSLIEFRYHVTMPAIVAKSISILSDAGLGMAMFSLGLFMALQPKLIACGKSVAASTMAVRFLLGPAVMAVSSAAVGLRGTLLRIAVVQAALPQGIVPFVFAKEYNLHAAILCTGVIFGMLIALPIVLLYYIILGLL</sequence>
<dbReference type="GO" id="GO:0010329">
    <property type="term" value="F:auxin efflux transmembrane transporter activity"/>
    <property type="evidence" value="ECO:0007669"/>
    <property type="project" value="TreeGrafter"/>
</dbReference>
<dbReference type="PANTHER" id="PTHR31752">
    <property type="entry name" value="AUXIN EFFLUX CARRIER COMPONENT 1B-RELATED"/>
    <property type="match status" value="1"/>
</dbReference>
<dbReference type="ExpressionAtlas" id="M8BUT8">
    <property type="expression patterns" value="baseline"/>
</dbReference>
<comment type="caution">
    <text evidence="8">Lacks conserved residue(s) required for the propagation of feature annotation.</text>
</comment>
<accession>M8BUT8</accession>
<dbReference type="InterPro" id="IPR014024">
    <property type="entry name" value="Auxin_eff_plant"/>
</dbReference>
<keyword evidence="7 8" id="KW-0927">Auxin signaling pathway</keyword>
<feature type="region of interest" description="Disordered" evidence="9">
    <location>
        <begin position="194"/>
        <end position="219"/>
    </location>
</feature>
<evidence type="ECO:0000256" key="4">
    <source>
        <dbReference type="ARBA" id="ARBA00022692"/>
    </source>
</evidence>
<name>M8BUT8_AEGTA</name>
<protein>
    <recommendedName>
        <fullName evidence="8">Auxin efflux carrier component</fullName>
    </recommendedName>
</protein>
<evidence type="ECO:0000256" key="9">
    <source>
        <dbReference type="SAM" id="MobiDB-lite"/>
    </source>
</evidence>
<dbReference type="GO" id="GO:0005886">
    <property type="term" value="C:plasma membrane"/>
    <property type="evidence" value="ECO:0007669"/>
    <property type="project" value="TreeGrafter"/>
</dbReference>
<feature type="transmembrane region" description="Helical" evidence="8">
    <location>
        <begin position="273"/>
        <end position="292"/>
    </location>
</feature>
<keyword evidence="6 8" id="KW-0472">Membrane</keyword>
<feature type="transmembrane region" description="Helical" evidence="8">
    <location>
        <begin position="359"/>
        <end position="383"/>
    </location>
</feature>
<feature type="transmembrane region" description="Helical" evidence="8">
    <location>
        <begin position="88"/>
        <end position="114"/>
    </location>
</feature>
<feature type="transmembrane region" description="Helical" evidence="8">
    <location>
        <begin position="120"/>
        <end position="140"/>
    </location>
</feature>